<sequence length="49" mass="5753">MTVFGLLKRAEPNKTVKLVISSRFWREIPLKTVIFDDNLRGTLVLLLYF</sequence>
<evidence type="ECO:0000313" key="1">
    <source>
        <dbReference type="EMBL" id="VAW32440.1"/>
    </source>
</evidence>
<dbReference type="EMBL" id="UOEU01000356">
    <property type="protein sequence ID" value="VAW32440.1"/>
    <property type="molecule type" value="Genomic_DNA"/>
</dbReference>
<dbReference type="AlphaFoldDB" id="A0A3B0UU13"/>
<proteinExistence type="predicted"/>
<organism evidence="1">
    <name type="scientific">hydrothermal vent metagenome</name>
    <dbReference type="NCBI Taxonomy" id="652676"/>
    <lineage>
        <taxon>unclassified sequences</taxon>
        <taxon>metagenomes</taxon>
        <taxon>ecological metagenomes</taxon>
    </lineage>
</organism>
<gene>
    <name evidence="1" type="ORF">MNBD_CHLOROFLEXI01-3616</name>
</gene>
<reference evidence="1" key="1">
    <citation type="submission" date="2018-06" db="EMBL/GenBank/DDBJ databases">
        <authorList>
            <person name="Zhirakovskaya E."/>
        </authorList>
    </citation>
    <scope>NUCLEOTIDE SEQUENCE</scope>
</reference>
<accession>A0A3B0UU13</accession>
<name>A0A3B0UU13_9ZZZZ</name>
<protein>
    <submittedName>
        <fullName evidence="1">Uncharacterized protein</fullName>
    </submittedName>
</protein>